<feature type="domain" description="Mannitol dehydrogenase C-terminal" evidence="3">
    <location>
        <begin position="283"/>
        <end position="474"/>
    </location>
</feature>
<name>A0ABV1RDE8_9ALTE</name>
<dbReference type="InterPro" id="IPR013118">
    <property type="entry name" value="Mannitol_DH_C"/>
</dbReference>
<evidence type="ECO:0000256" key="1">
    <source>
        <dbReference type="ARBA" id="ARBA00023002"/>
    </source>
</evidence>
<dbReference type="PRINTS" id="PR00084">
    <property type="entry name" value="MTLDHDRGNASE"/>
</dbReference>
<protein>
    <submittedName>
        <fullName evidence="4">Mannitol dehydrogenase family protein</fullName>
        <ecNumber evidence="4">1.1.1.-</ecNumber>
    </submittedName>
</protein>
<evidence type="ECO:0000259" key="2">
    <source>
        <dbReference type="Pfam" id="PF01232"/>
    </source>
</evidence>
<dbReference type="GO" id="GO:0016491">
    <property type="term" value="F:oxidoreductase activity"/>
    <property type="evidence" value="ECO:0007669"/>
    <property type="project" value="UniProtKB-KW"/>
</dbReference>
<sequence length="496" mass="54852">MQPLNVQTLNNINEFSVPNYRTADNKPESGIVHLGPGAFFRGHQAWYTHQVMQKLGGDWGITCVSMRSTGVCDALSPQDGLYTLAVLDAQTSYEILGSINEVFVAGSHHQQILDKLTSPACKLVSMTITEKGYCLNNKGELDLDNVEIKQDLSANNQPVTAIGLLVSALAIRKNQGLKPFTVLSCDNLTDNGKKLKAAIVKFANQVDESLALWLDDNLISPCTMVDSITPATDDALRAQVQDKLEIQDNWPIKREAFVQWVIEDTLPADCPKWSEVGATLTSDVRGFENAKLRLLNCPHSTLAYLGVLAGIETVYDAMQNPELVALIQQLIKTEIIPSFVAPKELDVNAYSQAILDRFRNPAIRHLLSQIAWDGSQKLPMRIIPIVEHNLKAGIGIDYLSVALAAWCLFCRKRFIEQETLVDPLADQLFEIAKNCVDDANKDVKQFLTLEAVFPPELAKNEKFVSSLTNAYQVLLPTLRNANALDLTQLLPQTAEV</sequence>
<dbReference type="InterPro" id="IPR000669">
    <property type="entry name" value="Mannitol_DH"/>
</dbReference>
<dbReference type="PANTHER" id="PTHR43362">
    <property type="entry name" value="MANNITOL DEHYDROGENASE DSF1-RELATED"/>
    <property type="match status" value="1"/>
</dbReference>
<evidence type="ECO:0000313" key="4">
    <source>
        <dbReference type="EMBL" id="MER2490797.1"/>
    </source>
</evidence>
<keyword evidence="1 4" id="KW-0560">Oxidoreductase</keyword>
<comment type="caution">
    <text evidence="4">The sequence shown here is derived from an EMBL/GenBank/DDBJ whole genome shotgun (WGS) entry which is preliminary data.</text>
</comment>
<dbReference type="Proteomes" id="UP001467690">
    <property type="component" value="Unassembled WGS sequence"/>
</dbReference>
<dbReference type="Gene3D" id="3.40.50.720">
    <property type="entry name" value="NAD(P)-binding Rossmann-like Domain"/>
    <property type="match status" value="1"/>
</dbReference>
<dbReference type="InterPro" id="IPR036291">
    <property type="entry name" value="NAD(P)-bd_dom_sf"/>
</dbReference>
<dbReference type="InterPro" id="IPR013131">
    <property type="entry name" value="Mannitol_DH_N"/>
</dbReference>
<dbReference type="InterPro" id="IPR008927">
    <property type="entry name" value="6-PGluconate_DH-like_C_sf"/>
</dbReference>
<dbReference type="Pfam" id="PF01232">
    <property type="entry name" value="Mannitol_dh"/>
    <property type="match status" value="1"/>
</dbReference>
<accession>A0ABV1RDE8</accession>
<dbReference type="EC" id="1.1.1.-" evidence="4"/>
<dbReference type="InterPro" id="IPR013328">
    <property type="entry name" value="6PGD_dom2"/>
</dbReference>
<dbReference type="RefSeq" id="WP_350400612.1">
    <property type="nucleotide sequence ID" value="NZ_JBELOE010000067.1"/>
</dbReference>
<dbReference type="InterPro" id="IPR050988">
    <property type="entry name" value="Mannitol_DH/Oxidoreductase"/>
</dbReference>
<dbReference type="PANTHER" id="PTHR43362:SF1">
    <property type="entry name" value="MANNITOL DEHYDROGENASE 2-RELATED"/>
    <property type="match status" value="1"/>
</dbReference>
<evidence type="ECO:0000313" key="5">
    <source>
        <dbReference type="Proteomes" id="UP001467690"/>
    </source>
</evidence>
<dbReference type="EMBL" id="JBELOE010000067">
    <property type="protein sequence ID" value="MER2490797.1"/>
    <property type="molecule type" value="Genomic_DNA"/>
</dbReference>
<organism evidence="4 5">
    <name type="scientific">Catenovulum sediminis</name>
    <dbReference type="NCBI Taxonomy" id="1740262"/>
    <lineage>
        <taxon>Bacteria</taxon>
        <taxon>Pseudomonadati</taxon>
        <taxon>Pseudomonadota</taxon>
        <taxon>Gammaproteobacteria</taxon>
        <taxon>Alteromonadales</taxon>
        <taxon>Alteromonadaceae</taxon>
        <taxon>Catenovulum</taxon>
    </lineage>
</organism>
<dbReference type="SUPFAM" id="SSF48179">
    <property type="entry name" value="6-phosphogluconate dehydrogenase C-terminal domain-like"/>
    <property type="match status" value="1"/>
</dbReference>
<proteinExistence type="predicted"/>
<keyword evidence="5" id="KW-1185">Reference proteome</keyword>
<dbReference type="Gene3D" id="1.10.1040.10">
    <property type="entry name" value="N-(1-d-carboxylethyl)-l-norvaline Dehydrogenase, domain 2"/>
    <property type="match status" value="1"/>
</dbReference>
<evidence type="ECO:0000259" key="3">
    <source>
        <dbReference type="Pfam" id="PF08125"/>
    </source>
</evidence>
<gene>
    <name evidence="4" type="ORF">ABS311_02730</name>
</gene>
<feature type="domain" description="Mannitol dehydrogenase N-terminal" evidence="2">
    <location>
        <begin position="30"/>
        <end position="274"/>
    </location>
</feature>
<dbReference type="SUPFAM" id="SSF51735">
    <property type="entry name" value="NAD(P)-binding Rossmann-fold domains"/>
    <property type="match status" value="1"/>
</dbReference>
<dbReference type="Pfam" id="PF08125">
    <property type="entry name" value="Mannitol_dh_C"/>
    <property type="match status" value="1"/>
</dbReference>
<reference evidence="4 5" key="1">
    <citation type="submission" date="2024-06" db="EMBL/GenBank/DDBJ databases">
        <authorList>
            <person name="Chen R.Y."/>
        </authorList>
    </citation>
    <scope>NUCLEOTIDE SEQUENCE [LARGE SCALE GENOMIC DNA]</scope>
    <source>
        <strain evidence="4 5">D2</strain>
    </source>
</reference>